<dbReference type="EMBL" id="LT671826">
    <property type="protein sequence ID" value="SHO79347.1"/>
    <property type="molecule type" value="Genomic_DNA"/>
</dbReference>
<dbReference type="InterPro" id="IPR017853">
    <property type="entry name" value="GH"/>
</dbReference>
<dbReference type="PANTHER" id="PTHR34154">
    <property type="entry name" value="ALKALI-SENSITIVE LINKAGE PROTEIN 1"/>
    <property type="match status" value="1"/>
</dbReference>
<feature type="region of interest" description="Disordered" evidence="1">
    <location>
        <begin position="61"/>
        <end position="137"/>
    </location>
</feature>
<proteinExistence type="predicted"/>
<dbReference type="VEuPathDB" id="FungiDB:MSYG_3697"/>
<dbReference type="PANTHER" id="PTHR34154:SF3">
    <property type="entry name" value="ALKALI-SENSITIVE LINKAGE PROTEIN 1"/>
    <property type="match status" value="1"/>
</dbReference>
<keyword evidence="5" id="KW-1185">Reference proteome</keyword>
<evidence type="ECO:0000259" key="3">
    <source>
        <dbReference type="Pfam" id="PF11790"/>
    </source>
</evidence>
<feature type="compositionally biased region" description="Low complexity" evidence="1">
    <location>
        <begin position="63"/>
        <end position="137"/>
    </location>
</feature>
<dbReference type="OrthoDB" id="5959761at2759"/>
<sequence>MKVNTVVIAIALVLASSIDAESMVRRRPHRDIAAHRRSLDSRNIIHDLEMEGASFLDSFRHNSISPSPSTDASDSSSSSSTAMMQSSIATASSSPSSHSPAATWGPSSTSASAPASHASASTHSHSSSQAPSSSSSGHSQFDWFRGLLGGNNNENGRSGLAFNFGPFGSSSRNPLASKPKLGLAWPNGDSMNISNFLTSKVSWYYTWSPTPSMKNPPSNITFCPMLWGHKHVNSFRKNVLDNPDAEQNRDKCILAMNEVNQKGQADMSVSDACNLMRENIVPLKQDHDFYVVAPSTTNAPSGKKWMNNFRQQCSDVWDSIDAMSVHYYDTNVTAFKEYVQDWHETYDKPIWVTEYACQNFNGGQQCSDLETFLFHKEMSSWFDQQSFVEAYAPFGVMQQMQGVNPNNQLTSNGSPNILFDAIASR</sequence>
<dbReference type="GO" id="GO:0009277">
    <property type="term" value="C:fungal-type cell wall"/>
    <property type="evidence" value="ECO:0007669"/>
    <property type="project" value="TreeGrafter"/>
</dbReference>
<dbReference type="OMA" id="KRCKPRS"/>
<dbReference type="InterPro" id="IPR024655">
    <property type="entry name" value="Asl1_glyco_hydro_catalytic"/>
</dbReference>
<dbReference type="Proteomes" id="UP000186303">
    <property type="component" value="Chromosome 6"/>
</dbReference>
<dbReference type="InterPro" id="IPR053183">
    <property type="entry name" value="ASL1"/>
</dbReference>
<name>A0A1M8AAJ4_MALS4</name>
<dbReference type="STRING" id="1230383.A0A1M8AAJ4"/>
<accession>A0A1M8AAJ4</accession>
<evidence type="ECO:0000313" key="4">
    <source>
        <dbReference type="EMBL" id="SHO79347.1"/>
    </source>
</evidence>
<reference evidence="5" key="1">
    <citation type="journal article" date="2017" name="Nucleic Acids Res.">
        <title>Proteogenomics produces comprehensive and highly accurate protein-coding gene annotation in a complete genome assembly of Malassezia sympodialis.</title>
        <authorList>
            <person name="Zhu Y."/>
            <person name="Engstroem P.G."/>
            <person name="Tellgren-Roth C."/>
            <person name="Baudo C.D."/>
            <person name="Kennell J.C."/>
            <person name="Sun S."/>
            <person name="Billmyre R.B."/>
            <person name="Schroeder M.S."/>
            <person name="Andersson A."/>
            <person name="Holm T."/>
            <person name="Sigurgeirsson B."/>
            <person name="Wu G."/>
            <person name="Sankaranarayanan S.R."/>
            <person name="Siddharthan R."/>
            <person name="Sanyal K."/>
            <person name="Lundeberg J."/>
            <person name="Nystedt B."/>
            <person name="Boekhout T."/>
            <person name="Dawson T.L. Jr."/>
            <person name="Heitman J."/>
            <person name="Scheynius A."/>
            <person name="Lehtioe J."/>
        </authorList>
    </citation>
    <scope>NUCLEOTIDE SEQUENCE [LARGE SCALE GENOMIC DNA]</scope>
    <source>
        <strain evidence="5">ATCC 42132</strain>
    </source>
</reference>
<dbReference type="SUPFAM" id="SSF51445">
    <property type="entry name" value="(Trans)glycosidases"/>
    <property type="match status" value="1"/>
</dbReference>
<dbReference type="GO" id="GO:0071966">
    <property type="term" value="P:fungal-type cell wall polysaccharide metabolic process"/>
    <property type="evidence" value="ECO:0007669"/>
    <property type="project" value="TreeGrafter"/>
</dbReference>
<evidence type="ECO:0000256" key="2">
    <source>
        <dbReference type="SAM" id="SignalP"/>
    </source>
</evidence>
<evidence type="ECO:0000256" key="1">
    <source>
        <dbReference type="SAM" id="MobiDB-lite"/>
    </source>
</evidence>
<organism evidence="4 5">
    <name type="scientific">Malassezia sympodialis (strain ATCC 42132)</name>
    <name type="common">Atopic eczema-associated yeast</name>
    <dbReference type="NCBI Taxonomy" id="1230383"/>
    <lineage>
        <taxon>Eukaryota</taxon>
        <taxon>Fungi</taxon>
        <taxon>Dikarya</taxon>
        <taxon>Basidiomycota</taxon>
        <taxon>Ustilaginomycotina</taxon>
        <taxon>Malasseziomycetes</taxon>
        <taxon>Malasseziales</taxon>
        <taxon>Malasseziaceae</taxon>
        <taxon>Malassezia</taxon>
    </lineage>
</organism>
<dbReference type="Gene3D" id="3.20.20.80">
    <property type="entry name" value="Glycosidases"/>
    <property type="match status" value="1"/>
</dbReference>
<evidence type="ECO:0000313" key="5">
    <source>
        <dbReference type="Proteomes" id="UP000186303"/>
    </source>
</evidence>
<feature type="chain" id="PRO_5012523179" description="Asl1-like glycosyl hydrolase catalytic domain-containing protein" evidence="2">
    <location>
        <begin position="21"/>
        <end position="425"/>
    </location>
</feature>
<keyword evidence="2" id="KW-0732">Signal</keyword>
<protein>
    <recommendedName>
        <fullName evidence="3">Asl1-like glycosyl hydrolase catalytic domain-containing protein</fullName>
    </recommendedName>
</protein>
<dbReference type="Pfam" id="PF11790">
    <property type="entry name" value="Glyco_hydro_cc"/>
    <property type="match status" value="1"/>
</dbReference>
<feature type="signal peptide" evidence="2">
    <location>
        <begin position="1"/>
        <end position="20"/>
    </location>
</feature>
<feature type="domain" description="Asl1-like glycosyl hydrolase catalytic" evidence="3">
    <location>
        <begin position="182"/>
        <end position="416"/>
    </location>
</feature>
<dbReference type="AlphaFoldDB" id="A0A1M8AAJ4"/>
<gene>
    <name evidence="4" type="ORF">MSYG_3697</name>
</gene>